<dbReference type="PANTHER" id="PTHR30477">
    <property type="entry name" value="ABC-TRANSPORTER METAL-BINDING PROTEIN"/>
    <property type="match status" value="1"/>
</dbReference>
<keyword evidence="6 13" id="KW-0812">Transmembrane</keyword>
<comment type="similarity">
    <text evidence="3 13">Belongs to the ABC-3 integral membrane protein family.</text>
</comment>
<evidence type="ECO:0000256" key="2">
    <source>
        <dbReference type="ARBA" id="ARBA00004651"/>
    </source>
</evidence>
<dbReference type="Gene3D" id="1.10.3470.10">
    <property type="entry name" value="ABC transporter involved in vitamin B12 uptake, BtuC"/>
    <property type="match status" value="1"/>
</dbReference>
<dbReference type="InterPro" id="IPR001626">
    <property type="entry name" value="ABC_TroCD"/>
</dbReference>
<keyword evidence="7" id="KW-0862">Zinc</keyword>
<keyword evidence="16" id="KW-1185">Reference proteome</keyword>
<comment type="caution">
    <text evidence="15">The sequence shown here is derived from an EMBL/GenBank/DDBJ whole genome shotgun (WGS) entry which is preliminary data.</text>
</comment>
<feature type="transmembrane region" description="Helical" evidence="14">
    <location>
        <begin position="92"/>
        <end position="114"/>
    </location>
</feature>
<accession>A0A7X0DM67</accession>
<dbReference type="AlphaFoldDB" id="A0A7X0DM67"/>
<keyword evidence="11 14" id="KW-0472">Membrane</keyword>
<feature type="transmembrane region" description="Helical" evidence="14">
    <location>
        <begin position="220"/>
        <end position="240"/>
    </location>
</feature>
<evidence type="ECO:0000256" key="13">
    <source>
        <dbReference type="RuleBase" id="RU003943"/>
    </source>
</evidence>
<evidence type="ECO:0000313" key="16">
    <source>
        <dbReference type="Proteomes" id="UP000544872"/>
    </source>
</evidence>
<keyword evidence="8" id="KW-0864">Zinc transport</keyword>
<dbReference type="RefSeq" id="WP_184263521.1">
    <property type="nucleotide sequence ID" value="NZ_JACIIX010000007.1"/>
</dbReference>
<dbReference type="GO" id="GO:0043190">
    <property type="term" value="C:ATP-binding cassette (ABC) transporter complex"/>
    <property type="evidence" value="ECO:0007669"/>
    <property type="project" value="InterPro"/>
</dbReference>
<dbReference type="GO" id="GO:0055085">
    <property type="term" value="P:transmembrane transport"/>
    <property type="evidence" value="ECO:0007669"/>
    <property type="project" value="InterPro"/>
</dbReference>
<feature type="transmembrane region" description="Helical" evidence="14">
    <location>
        <begin position="177"/>
        <end position="208"/>
    </location>
</feature>
<evidence type="ECO:0000256" key="9">
    <source>
        <dbReference type="ARBA" id="ARBA00022989"/>
    </source>
</evidence>
<gene>
    <name evidence="15" type="ORF">FHS48_002116</name>
</gene>
<comment type="function">
    <text evidence="1">Involved in the high-affinity zinc uptake transport system.</text>
</comment>
<sequence>MTDMAGLLDDFVVRAGLAGLAVAVAAGPLGCFVIWRRMAYFGDALSHSALLGIALGTVLRVPVQATIVATGLIMAAFLTAFARQKRLGSDALLGIFSHAALSFGLIALAFLGAVRIDLHGLLFGDILAVDRIDLLQVWLGCAAVLGVLAAVWRPLLAATVHRDLAQAEGLPVARAELAFMLLMALTIAVAVKIVGVMLITALLIIPAAAARGLSRTPEQMAVLAAGIGVTAVSGGLGASLTWDLPAGPAIVATAALIFSATMVIRKTGKA</sequence>
<keyword evidence="5" id="KW-1003">Cell membrane</keyword>
<dbReference type="Pfam" id="PF00950">
    <property type="entry name" value="ABC-3"/>
    <property type="match status" value="1"/>
</dbReference>
<keyword evidence="9 14" id="KW-1133">Transmembrane helix</keyword>
<dbReference type="GO" id="GO:0006829">
    <property type="term" value="P:zinc ion transport"/>
    <property type="evidence" value="ECO:0007669"/>
    <property type="project" value="UniProtKB-KW"/>
</dbReference>
<dbReference type="InterPro" id="IPR037294">
    <property type="entry name" value="ABC_BtuC-like"/>
</dbReference>
<name>A0A7X0DM67_NOVIT</name>
<evidence type="ECO:0000256" key="11">
    <source>
        <dbReference type="ARBA" id="ARBA00023136"/>
    </source>
</evidence>
<dbReference type="SUPFAM" id="SSF81345">
    <property type="entry name" value="ABC transporter involved in vitamin B12 uptake, BtuC"/>
    <property type="match status" value="1"/>
</dbReference>
<evidence type="ECO:0000313" key="15">
    <source>
        <dbReference type="EMBL" id="MBB6210691.1"/>
    </source>
</evidence>
<proteinExistence type="inferred from homology"/>
<feature type="transmembrane region" description="Helical" evidence="14">
    <location>
        <begin position="12"/>
        <end position="35"/>
    </location>
</feature>
<keyword evidence="10" id="KW-0406">Ion transport</keyword>
<evidence type="ECO:0000256" key="10">
    <source>
        <dbReference type="ARBA" id="ARBA00023065"/>
    </source>
</evidence>
<protein>
    <recommendedName>
        <fullName evidence="12">High-affinity zinc uptake system membrane protein ZnuB</fullName>
    </recommendedName>
</protein>
<evidence type="ECO:0000256" key="3">
    <source>
        <dbReference type="ARBA" id="ARBA00008034"/>
    </source>
</evidence>
<evidence type="ECO:0000256" key="14">
    <source>
        <dbReference type="SAM" id="Phobius"/>
    </source>
</evidence>
<dbReference type="GO" id="GO:0010043">
    <property type="term" value="P:response to zinc ion"/>
    <property type="evidence" value="ECO:0007669"/>
    <property type="project" value="TreeGrafter"/>
</dbReference>
<evidence type="ECO:0000256" key="5">
    <source>
        <dbReference type="ARBA" id="ARBA00022475"/>
    </source>
</evidence>
<evidence type="ECO:0000256" key="4">
    <source>
        <dbReference type="ARBA" id="ARBA00022448"/>
    </source>
</evidence>
<dbReference type="Proteomes" id="UP000544872">
    <property type="component" value="Unassembled WGS sequence"/>
</dbReference>
<evidence type="ECO:0000256" key="12">
    <source>
        <dbReference type="ARBA" id="ARBA00040080"/>
    </source>
</evidence>
<dbReference type="EMBL" id="JACIIX010000007">
    <property type="protein sequence ID" value="MBB6210691.1"/>
    <property type="molecule type" value="Genomic_DNA"/>
</dbReference>
<feature type="transmembrane region" description="Helical" evidence="14">
    <location>
        <begin position="47"/>
        <end position="80"/>
    </location>
</feature>
<evidence type="ECO:0000256" key="7">
    <source>
        <dbReference type="ARBA" id="ARBA00022833"/>
    </source>
</evidence>
<evidence type="ECO:0000256" key="1">
    <source>
        <dbReference type="ARBA" id="ARBA00002313"/>
    </source>
</evidence>
<evidence type="ECO:0000256" key="6">
    <source>
        <dbReference type="ARBA" id="ARBA00022692"/>
    </source>
</evidence>
<evidence type="ECO:0000256" key="8">
    <source>
        <dbReference type="ARBA" id="ARBA00022906"/>
    </source>
</evidence>
<organism evidence="15 16">
    <name type="scientific">Novispirillum itersonii</name>
    <name type="common">Aquaspirillum itersonii</name>
    <dbReference type="NCBI Taxonomy" id="189"/>
    <lineage>
        <taxon>Bacteria</taxon>
        <taxon>Pseudomonadati</taxon>
        <taxon>Pseudomonadota</taxon>
        <taxon>Alphaproteobacteria</taxon>
        <taxon>Rhodospirillales</taxon>
        <taxon>Novispirillaceae</taxon>
        <taxon>Novispirillum</taxon>
    </lineage>
</organism>
<feature type="transmembrane region" description="Helical" evidence="14">
    <location>
        <begin position="135"/>
        <end position="157"/>
    </location>
</feature>
<feature type="transmembrane region" description="Helical" evidence="14">
    <location>
        <begin position="246"/>
        <end position="264"/>
    </location>
</feature>
<dbReference type="PANTHER" id="PTHR30477:SF23">
    <property type="entry name" value="HIGH-AFFINITY ZINC UPTAKE SYSTEM MEMBRANE PROTEIN ZNUB"/>
    <property type="match status" value="1"/>
</dbReference>
<keyword evidence="4 13" id="KW-0813">Transport</keyword>
<reference evidence="15 16" key="1">
    <citation type="submission" date="2020-08" db="EMBL/GenBank/DDBJ databases">
        <title>Genomic Encyclopedia of Type Strains, Phase IV (KMG-IV): sequencing the most valuable type-strain genomes for metagenomic binning, comparative biology and taxonomic classification.</title>
        <authorList>
            <person name="Goeker M."/>
        </authorList>
    </citation>
    <scope>NUCLEOTIDE SEQUENCE [LARGE SCALE GENOMIC DNA]</scope>
    <source>
        <strain evidence="15 16">DSM 11590</strain>
    </source>
</reference>
<comment type="subcellular location">
    <subcellularLocation>
        <location evidence="2 13">Cell membrane</location>
        <topology evidence="2 13">Multi-pass membrane protein</topology>
    </subcellularLocation>
</comment>